<feature type="domain" description="Colicin D immunity protein" evidence="1">
    <location>
        <begin position="7"/>
        <end position="86"/>
    </location>
</feature>
<dbReference type="Pfam" id="PF09204">
    <property type="entry name" value="Colicin_immun"/>
    <property type="match status" value="1"/>
</dbReference>
<gene>
    <name evidence="2" type="ORF">SAMN05216215_101829</name>
</gene>
<evidence type="ECO:0000313" key="2">
    <source>
        <dbReference type="EMBL" id="SDX97747.1"/>
    </source>
</evidence>
<dbReference type="GO" id="GO:0015643">
    <property type="term" value="F:toxic substance binding"/>
    <property type="evidence" value="ECO:0007669"/>
    <property type="project" value="InterPro"/>
</dbReference>
<dbReference type="AlphaFoldDB" id="A0A1H3G3Z8"/>
<dbReference type="InterPro" id="IPR015287">
    <property type="entry name" value="Colicin_D_immunity_dom"/>
</dbReference>
<evidence type="ECO:0000313" key="3">
    <source>
        <dbReference type="Proteomes" id="UP000199529"/>
    </source>
</evidence>
<sequence>MSNDVADYVGLIRAFTSGKISAPRFEEQYMAMFKAATRHFPEPIYEILNDLFLDCDEYVADPDLRDEDDLDDQQLHERATEALTKLETGRTTN</sequence>
<dbReference type="InterPro" id="IPR036471">
    <property type="entry name" value="Colicin_D_sf"/>
</dbReference>
<dbReference type="SUPFAM" id="SSF101125">
    <property type="entry name" value="Colicin D immunity protein"/>
    <property type="match status" value="1"/>
</dbReference>
<dbReference type="Gene3D" id="1.20.120.650">
    <property type="entry name" value="Colicin D"/>
    <property type="match status" value="1"/>
</dbReference>
<evidence type="ECO:0000259" key="1">
    <source>
        <dbReference type="Pfam" id="PF09204"/>
    </source>
</evidence>
<protein>
    <submittedName>
        <fullName evidence="2">Self-protective colicin-like immunity</fullName>
    </submittedName>
</protein>
<accession>A0A1H3G3Z8</accession>
<name>A0A1H3G3Z8_9PSEU</name>
<organism evidence="2 3">
    <name type="scientific">Saccharopolyspora shandongensis</name>
    <dbReference type="NCBI Taxonomy" id="418495"/>
    <lineage>
        <taxon>Bacteria</taxon>
        <taxon>Bacillati</taxon>
        <taxon>Actinomycetota</taxon>
        <taxon>Actinomycetes</taxon>
        <taxon>Pseudonocardiales</taxon>
        <taxon>Pseudonocardiaceae</taxon>
        <taxon>Saccharopolyspora</taxon>
    </lineage>
</organism>
<keyword evidence="3" id="KW-1185">Reference proteome</keyword>
<reference evidence="3" key="1">
    <citation type="submission" date="2016-10" db="EMBL/GenBank/DDBJ databases">
        <authorList>
            <person name="Varghese N."/>
            <person name="Submissions S."/>
        </authorList>
    </citation>
    <scope>NUCLEOTIDE SEQUENCE [LARGE SCALE GENOMIC DNA]</scope>
    <source>
        <strain evidence="3">CGMCC 4.3530</strain>
    </source>
</reference>
<dbReference type="GO" id="GO:0030153">
    <property type="term" value="P:bacteriocin immunity"/>
    <property type="evidence" value="ECO:0007669"/>
    <property type="project" value="InterPro"/>
</dbReference>
<dbReference type="RefSeq" id="WP_177226578.1">
    <property type="nucleotide sequence ID" value="NZ_FNOK01000018.1"/>
</dbReference>
<dbReference type="STRING" id="418495.SAMN05216215_101829"/>
<dbReference type="Proteomes" id="UP000199529">
    <property type="component" value="Unassembled WGS sequence"/>
</dbReference>
<proteinExistence type="predicted"/>
<dbReference type="EMBL" id="FNOK01000018">
    <property type="protein sequence ID" value="SDX97747.1"/>
    <property type="molecule type" value="Genomic_DNA"/>
</dbReference>